<sequence>MVLNGIHFDERAADITIDGGSAPSDRLRLGMVATVVGERYADGVSGRADSIEVWSIAQGEVSAVASGSFTVMGMNVQTRGSTFYEGVPGAAGMAVGQWVTVWGLQADAQGGNWIATRVSVGPAGESMVGSGFVVEHHDERRLNGILLSGDRADDLHTGRLVRVVGRWDAEDDALRVSGSHLIDVRGGSPAPAGVEVEIEGVVTALLPGSRLMLGSTEVDARAVPSIYAQLRPGMEIEIDGTWQGAVLMAREIEIEDD</sequence>
<dbReference type="InterPro" id="IPR043724">
    <property type="entry name" value="DUF5666"/>
</dbReference>
<evidence type="ECO:0000259" key="1">
    <source>
        <dbReference type="Pfam" id="PF18914"/>
    </source>
</evidence>
<reference evidence="2" key="1">
    <citation type="submission" date="2013-01" db="EMBL/GenBank/DDBJ databases">
        <title>Genome draft of Hydrogenophaga taeniospiralis 2K1.</title>
        <authorList>
            <person name="Gomila M."/>
            <person name="Lalucat J."/>
        </authorList>
    </citation>
    <scope>NUCLEOTIDE SEQUENCE</scope>
    <source>
        <strain evidence="2">CCUG 15921</strain>
    </source>
</reference>
<dbReference type="Proteomes" id="UP001152876">
    <property type="component" value="Unassembled WGS sequence"/>
</dbReference>
<proteinExistence type="predicted"/>
<feature type="domain" description="DUF5666" evidence="1">
    <location>
        <begin position="58"/>
        <end position="118"/>
    </location>
</feature>
<feature type="domain" description="DUF5666" evidence="1">
    <location>
        <begin position="200"/>
        <end position="253"/>
    </location>
</feature>
<dbReference type="AlphaFoldDB" id="A0A9X4NPF3"/>
<evidence type="ECO:0000313" key="3">
    <source>
        <dbReference type="Proteomes" id="UP001152876"/>
    </source>
</evidence>
<dbReference type="Pfam" id="PF18914">
    <property type="entry name" value="DUF5666"/>
    <property type="match status" value="2"/>
</dbReference>
<protein>
    <recommendedName>
        <fullName evidence="1">DUF5666 domain-containing protein</fullName>
    </recommendedName>
</protein>
<keyword evidence="3" id="KW-1185">Reference proteome</keyword>
<comment type="caution">
    <text evidence="2">The sequence shown here is derived from an EMBL/GenBank/DDBJ whole genome shotgun (WGS) entry which is preliminary data.</text>
</comment>
<evidence type="ECO:0000313" key="2">
    <source>
        <dbReference type="EMBL" id="MDG5975220.1"/>
    </source>
</evidence>
<organism evidence="2 3">
    <name type="scientific">Hydrogenophaga taeniospiralis CCUG 15921</name>
    <dbReference type="NCBI Taxonomy" id="1281780"/>
    <lineage>
        <taxon>Bacteria</taxon>
        <taxon>Pseudomonadati</taxon>
        <taxon>Pseudomonadota</taxon>
        <taxon>Betaproteobacteria</taxon>
        <taxon>Burkholderiales</taxon>
        <taxon>Comamonadaceae</taxon>
        <taxon>Hydrogenophaga</taxon>
    </lineage>
</organism>
<accession>A0A9X4NPF3</accession>
<gene>
    <name evidence="2" type="ORF">H010_08181</name>
</gene>
<name>A0A9X4NPF3_9BURK</name>
<dbReference type="EMBL" id="AOGK01000005">
    <property type="protein sequence ID" value="MDG5975220.1"/>
    <property type="molecule type" value="Genomic_DNA"/>
</dbReference>